<evidence type="ECO:0000256" key="2">
    <source>
        <dbReference type="ARBA" id="ARBA00025223"/>
    </source>
</evidence>
<keyword evidence="6" id="KW-1185">Reference proteome</keyword>
<sequence>MSGDYSTSTTFSVKASQMVPNSDEMFFLQSLSFQDSLKDLRTLRQQLYAAAEHFETFFDEDDSRQSVIESSKDYVAKALINTVDHLGSVADRLNSFLDEKTKELEATNNRFTCIQQKASTCRGFVELAGMSRHSMEIEAAKHHKQYTVETLHFGKPELMYKNCTQHDTFQPKQGKIFPKGHSWKPTSEFSPRAVGFAFHRFTSNKEPGKHSFSPLGFSLKRSGSIANRSVSSNPTSYKRSPSEPRRSLSLHVNREIANSGMETEPYTKRSKHMLKALLDVHRSRK</sequence>
<evidence type="ECO:0000313" key="5">
    <source>
        <dbReference type="EMBL" id="CAA0811212.1"/>
    </source>
</evidence>
<name>A0A9N7MQF1_STRHE</name>
<dbReference type="EMBL" id="CACSLK010008332">
    <property type="protein sequence ID" value="CAA0811212.1"/>
    <property type="molecule type" value="Genomic_DNA"/>
</dbReference>
<dbReference type="InterPro" id="IPR028457">
    <property type="entry name" value="ABI"/>
</dbReference>
<feature type="coiled-coil region" evidence="3">
    <location>
        <begin position="90"/>
        <end position="117"/>
    </location>
</feature>
<feature type="region of interest" description="Disordered" evidence="4">
    <location>
        <begin position="225"/>
        <end position="250"/>
    </location>
</feature>
<comment type="function">
    <text evidence="2">Involved in regulation of actin and microtubule organization. Part of a WAVE complex that activates the Arp2/3 complex.</text>
</comment>
<dbReference type="AlphaFoldDB" id="A0A9N7MQF1"/>
<protein>
    <submittedName>
        <fullName evidence="5">Protein ABIL2</fullName>
    </submittedName>
</protein>
<dbReference type="Gene3D" id="6.10.140.1620">
    <property type="match status" value="1"/>
</dbReference>
<dbReference type="PANTHER" id="PTHR10460">
    <property type="entry name" value="ABL INTERACTOR FAMILY MEMBER"/>
    <property type="match status" value="1"/>
</dbReference>
<proteinExistence type="inferred from homology"/>
<dbReference type="Proteomes" id="UP001153555">
    <property type="component" value="Unassembled WGS sequence"/>
</dbReference>
<gene>
    <name evidence="5" type="ORF">SHERM_12424</name>
</gene>
<feature type="compositionally biased region" description="Polar residues" evidence="4">
    <location>
        <begin position="225"/>
        <end position="238"/>
    </location>
</feature>
<comment type="caution">
    <text evidence="5">The sequence shown here is derived from an EMBL/GenBank/DDBJ whole genome shotgun (WGS) entry which is preliminary data.</text>
</comment>
<accession>A0A9N7MQF1</accession>
<organism evidence="5 6">
    <name type="scientific">Striga hermonthica</name>
    <name type="common">Purple witchweed</name>
    <name type="synonym">Buchnera hermonthica</name>
    <dbReference type="NCBI Taxonomy" id="68872"/>
    <lineage>
        <taxon>Eukaryota</taxon>
        <taxon>Viridiplantae</taxon>
        <taxon>Streptophyta</taxon>
        <taxon>Embryophyta</taxon>
        <taxon>Tracheophyta</taxon>
        <taxon>Spermatophyta</taxon>
        <taxon>Magnoliopsida</taxon>
        <taxon>eudicotyledons</taxon>
        <taxon>Gunneridae</taxon>
        <taxon>Pentapetalae</taxon>
        <taxon>asterids</taxon>
        <taxon>lamiids</taxon>
        <taxon>Lamiales</taxon>
        <taxon>Orobanchaceae</taxon>
        <taxon>Buchnereae</taxon>
        <taxon>Striga</taxon>
    </lineage>
</organism>
<dbReference type="OrthoDB" id="1927036at2759"/>
<evidence type="ECO:0000313" key="6">
    <source>
        <dbReference type="Proteomes" id="UP001153555"/>
    </source>
</evidence>
<evidence type="ECO:0000256" key="3">
    <source>
        <dbReference type="SAM" id="Coils"/>
    </source>
</evidence>
<evidence type="ECO:0000256" key="1">
    <source>
        <dbReference type="ARBA" id="ARBA00010020"/>
    </source>
</evidence>
<evidence type="ECO:0000256" key="4">
    <source>
        <dbReference type="SAM" id="MobiDB-lite"/>
    </source>
</evidence>
<comment type="similarity">
    <text evidence="1">Belongs to the ABI family.</text>
</comment>
<reference evidence="5" key="1">
    <citation type="submission" date="2019-12" db="EMBL/GenBank/DDBJ databases">
        <authorList>
            <person name="Scholes J."/>
        </authorList>
    </citation>
    <scope>NUCLEOTIDE SEQUENCE</scope>
</reference>
<keyword evidence="3" id="KW-0175">Coiled coil</keyword>
<dbReference type="PANTHER" id="PTHR10460:SF34">
    <property type="entry name" value="PROTEIN ABIL2-LIKE"/>
    <property type="match status" value="1"/>
</dbReference>